<protein>
    <recommendedName>
        <fullName evidence="2">CBM20 domain-containing protein</fullName>
    </recommendedName>
</protein>
<dbReference type="InterPro" id="IPR002044">
    <property type="entry name" value="CBM20"/>
</dbReference>
<dbReference type="CDD" id="cd02619">
    <property type="entry name" value="Peptidase_C1"/>
    <property type="match status" value="1"/>
</dbReference>
<feature type="chain" id="PRO_5020877069" description="CBM20 domain-containing protein" evidence="1">
    <location>
        <begin position="27"/>
        <end position="458"/>
    </location>
</feature>
<dbReference type="InterPro" id="IPR013784">
    <property type="entry name" value="Carb-bd-like_fold"/>
</dbReference>
<dbReference type="GO" id="GO:2001070">
    <property type="term" value="F:starch binding"/>
    <property type="evidence" value="ECO:0007669"/>
    <property type="project" value="InterPro"/>
</dbReference>
<dbReference type="GO" id="GO:0008234">
    <property type="term" value="F:cysteine-type peptidase activity"/>
    <property type="evidence" value="ECO:0007669"/>
    <property type="project" value="InterPro"/>
</dbReference>
<keyword evidence="1" id="KW-0732">Signal</keyword>
<gene>
    <name evidence="3" type="ORF">EQU50_02645</name>
</gene>
<dbReference type="CDD" id="cd05467">
    <property type="entry name" value="CBM20"/>
    <property type="match status" value="1"/>
</dbReference>
<dbReference type="AlphaFoldDB" id="A0A4Q7DHT2"/>
<keyword evidence="4" id="KW-1185">Reference proteome</keyword>
<dbReference type="Pfam" id="PF00112">
    <property type="entry name" value="Peptidase_C1"/>
    <property type="match status" value="1"/>
</dbReference>
<feature type="domain" description="CBM20" evidence="2">
    <location>
        <begin position="355"/>
        <end position="458"/>
    </location>
</feature>
<comment type="caution">
    <text evidence="3">The sequence shown here is derived from an EMBL/GenBank/DDBJ whole genome shotgun (WGS) entry which is preliminary data.</text>
</comment>
<dbReference type="PROSITE" id="PS51166">
    <property type="entry name" value="CBM20"/>
    <property type="match status" value="1"/>
</dbReference>
<evidence type="ECO:0000256" key="1">
    <source>
        <dbReference type="SAM" id="SignalP"/>
    </source>
</evidence>
<organism evidence="3 4">
    <name type="scientific">Candidatus Finniella inopinata</name>
    <dbReference type="NCBI Taxonomy" id="1696036"/>
    <lineage>
        <taxon>Bacteria</taxon>
        <taxon>Pseudomonadati</taxon>
        <taxon>Pseudomonadota</taxon>
        <taxon>Alphaproteobacteria</taxon>
        <taxon>Holosporales</taxon>
        <taxon>Candidatus Paracaedibacteraceae</taxon>
        <taxon>Candidatus Finniella</taxon>
    </lineage>
</organism>
<dbReference type="InterPro" id="IPR038765">
    <property type="entry name" value="Papain-like_cys_pep_sf"/>
</dbReference>
<proteinExistence type="predicted"/>
<dbReference type="EMBL" id="SCFB01000004">
    <property type="protein sequence ID" value="RZI46501.1"/>
    <property type="molecule type" value="Genomic_DNA"/>
</dbReference>
<dbReference type="SUPFAM" id="SSF49452">
    <property type="entry name" value="Starch-binding domain-like"/>
    <property type="match status" value="1"/>
</dbReference>
<dbReference type="GO" id="GO:0016020">
    <property type="term" value="C:membrane"/>
    <property type="evidence" value="ECO:0007669"/>
    <property type="project" value="TreeGrafter"/>
</dbReference>
<name>A0A4Q7DHT2_9PROT</name>
<dbReference type="GO" id="GO:0006508">
    <property type="term" value="P:proteolysis"/>
    <property type="evidence" value="ECO:0007669"/>
    <property type="project" value="InterPro"/>
</dbReference>
<accession>A0A4Q7DHT2</accession>
<feature type="signal peptide" evidence="1">
    <location>
        <begin position="1"/>
        <end position="26"/>
    </location>
</feature>
<dbReference type="Proteomes" id="UP000293550">
    <property type="component" value="Unassembled WGS sequence"/>
</dbReference>
<reference evidence="3 4" key="1">
    <citation type="submission" date="2018-10" db="EMBL/GenBank/DDBJ databases">
        <title>An updated phylogeny of the Alphaproteobacteria reveals that the parasitic Rickettsiales and Holosporales have independent origins.</title>
        <authorList>
            <person name="Munoz-Gomez S.A."/>
            <person name="Hess S."/>
            <person name="Burger G."/>
            <person name="Lang B.F."/>
            <person name="Susko E."/>
            <person name="Slamovits C.H."/>
            <person name="Roger A.J."/>
        </authorList>
    </citation>
    <scope>NUCLEOTIDE SEQUENCE [LARGE SCALE GENOMIC DNA]</scope>
    <source>
        <strain evidence="3">HOLO01</strain>
    </source>
</reference>
<evidence type="ECO:0000313" key="4">
    <source>
        <dbReference type="Proteomes" id="UP000293550"/>
    </source>
</evidence>
<sequence>MKFFIDKFSKMSITLALLATTSSVNSASTTDTTNTLQATLGSSTKPTLLVSNPSASTLTTTTDLNANTQPIAPKHQYKLLRDSSNPKVLASLEGRSSIQQDRAFLETLTRPSKTIAPSYYFDIREVIPFKGIESSQTVFPYYNEGNLGACAANALAGAIQYRSILQGISNETPSRLFIYYNQRSLAGRDVTQDTGATISSAIAAFTTYGVCPESLYSYDSEGEKFAVKPNATCYEAASGSKGINGAVVANIPQNRNILSNIKKVLHEKCPIVMGINVYSSFESEETTKTGVVTLPNTLTEQLLGSRALMITGYNETKQQFTVRNSWGSTSGNKGDYYLPYSYITPDLAFDFWLVGKVSSKVPVTFSVTANTPHGQFVYVSGNAPELGNWDIKKALQLTCTAQTYPNWTGSAFLSAGQSTEFKFFKADKTLTQKPVWLDGQNLSHIPSSGGGAITHHWK</sequence>
<dbReference type="OrthoDB" id="9806081at2"/>
<dbReference type="PANTHER" id="PTHR15048">
    <property type="entry name" value="STARCH-BINDING DOMAIN-CONTAINING PROTEIN 1"/>
    <property type="match status" value="1"/>
</dbReference>
<dbReference type="InterPro" id="IPR000668">
    <property type="entry name" value="Peptidase_C1A_C"/>
</dbReference>
<dbReference type="SUPFAM" id="SSF54001">
    <property type="entry name" value="Cysteine proteinases"/>
    <property type="match status" value="1"/>
</dbReference>
<dbReference type="InterPro" id="IPR013783">
    <property type="entry name" value="Ig-like_fold"/>
</dbReference>
<evidence type="ECO:0000259" key="2">
    <source>
        <dbReference type="PROSITE" id="PS51166"/>
    </source>
</evidence>
<dbReference type="Gene3D" id="2.60.40.10">
    <property type="entry name" value="Immunoglobulins"/>
    <property type="match status" value="1"/>
</dbReference>
<evidence type="ECO:0000313" key="3">
    <source>
        <dbReference type="EMBL" id="RZI46501.1"/>
    </source>
</evidence>
<dbReference type="Gene3D" id="3.90.70.10">
    <property type="entry name" value="Cysteine proteinases"/>
    <property type="match status" value="1"/>
</dbReference>
<dbReference type="PANTHER" id="PTHR15048:SF0">
    <property type="entry name" value="STARCH-BINDING DOMAIN-CONTAINING PROTEIN 1"/>
    <property type="match status" value="1"/>
</dbReference>
<dbReference type="Pfam" id="PF00686">
    <property type="entry name" value="CBM_20"/>
    <property type="match status" value="1"/>
</dbReference>
<dbReference type="SMART" id="SM01065">
    <property type="entry name" value="CBM_2"/>
    <property type="match status" value="1"/>
</dbReference>